<gene>
    <name evidence="4" type="ORF">I6J18_19270</name>
</gene>
<dbReference type="Gene3D" id="3.30.70.1740">
    <property type="entry name" value="Bypass-of-forespore C, C-terminal domain"/>
    <property type="match status" value="1"/>
</dbReference>
<evidence type="ECO:0000259" key="2">
    <source>
        <dbReference type="Pfam" id="PF08955"/>
    </source>
</evidence>
<protein>
    <submittedName>
        <fullName evidence="4">Intercompartmental signaling factor BofC</fullName>
    </submittedName>
</protein>
<dbReference type="RefSeq" id="WP_040373110.1">
    <property type="nucleotide sequence ID" value="NZ_CP068053.1"/>
</dbReference>
<name>A0A974NLE1_PERPY</name>
<dbReference type="Pfam" id="PF08955">
    <property type="entry name" value="BofC_C"/>
    <property type="match status" value="1"/>
</dbReference>
<feature type="signal peptide" evidence="1">
    <location>
        <begin position="1"/>
        <end position="23"/>
    </location>
</feature>
<dbReference type="Proteomes" id="UP000595254">
    <property type="component" value="Chromosome"/>
</dbReference>
<dbReference type="InterPro" id="IPR038118">
    <property type="entry name" value="BOFC_N_sf"/>
</dbReference>
<proteinExistence type="predicted"/>
<accession>A0A974NLE1</accession>
<dbReference type="InterPro" id="IPR015050">
    <property type="entry name" value="BofC_C"/>
</dbReference>
<dbReference type="Gene3D" id="3.10.20.420">
    <property type="entry name" value="Bypass-of-forespore C, N-terminal domain"/>
    <property type="match status" value="1"/>
</dbReference>
<feature type="chain" id="PRO_5037241233" evidence="1">
    <location>
        <begin position="24"/>
        <end position="161"/>
    </location>
</feature>
<sequence length="161" mass="18453">MKRKLIGVSLLFGMMLIQVQVEAATVDKRVILQRVYVDGEISEESTVETIRAMDDFWQKYAGWELVEQSEEEIVLRKQENDLSPLLKANGFFGVTVDGKLSIYYGKPDQDQIIHSFFQMDVGKLEVYQHAELLKGIPIKTKEQYEQVITAYKAYSIPISGK</sequence>
<dbReference type="InterPro" id="IPR015071">
    <property type="entry name" value="BOFC_N"/>
</dbReference>
<keyword evidence="5" id="KW-1185">Reference proteome</keyword>
<evidence type="ECO:0000313" key="4">
    <source>
        <dbReference type="EMBL" id="QQS99707.1"/>
    </source>
</evidence>
<dbReference type="KEGG" id="ppsr:I6J18_19270"/>
<evidence type="ECO:0000259" key="3">
    <source>
        <dbReference type="Pfam" id="PF08977"/>
    </source>
</evidence>
<feature type="domain" description="Bypass of forespore C C-terminal" evidence="2">
    <location>
        <begin position="80"/>
        <end position="152"/>
    </location>
</feature>
<dbReference type="EMBL" id="CP068053">
    <property type="protein sequence ID" value="QQS99707.1"/>
    <property type="molecule type" value="Genomic_DNA"/>
</dbReference>
<organism evidence="4 5">
    <name type="scientific">Peribacillus psychrosaccharolyticus</name>
    <name type="common">Bacillus psychrosaccharolyticus</name>
    <dbReference type="NCBI Taxonomy" id="1407"/>
    <lineage>
        <taxon>Bacteria</taxon>
        <taxon>Bacillati</taxon>
        <taxon>Bacillota</taxon>
        <taxon>Bacilli</taxon>
        <taxon>Bacillales</taxon>
        <taxon>Bacillaceae</taxon>
        <taxon>Peribacillus</taxon>
    </lineage>
</organism>
<dbReference type="AlphaFoldDB" id="A0A974NLE1"/>
<keyword evidence="1" id="KW-0732">Signal</keyword>
<dbReference type="InterPro" id="IPR038117">
    <property type="entry name" value="BofC_C_sf"/>
</dbReference>
<feature type="domain" description="Bypass-of-forespore C N-terminal" evidence="3">
    <location>
        <begin position="30"/>
        <end position="78"/>
    </location>
</feature>
<dbReference type="Pfam" id="PF08977">
    <property type="entry name" value="BOFC_N"/>
    <property type="match status" value="1"/>
</dbReference>
<reference evidence="4 5" key="1">
    <citation type="submission" date="2021-01" db="EMBL/GenBank/DDBJ databases">
        <title>FDA dAtabase for Regulatory Grade micrObial Sequences (FDA-ARGOS): Supporting development and validation of Infectious Disease Dx tests.</title>
        <authorList>
            <person name="Nelson B."/>
            <person name="Plummer A."/>
            <person name="Tallon L."/>
            <person name="Sadzewicz L."/>
            <person name="Zhao X."/>
            <person name="Boylan J."/>
            <person name="Ott S."/>
            <person name="Bowen H."/>
            <person name="Vavikolanu K."/>
            <person name="Mehta A."/>
            <person name="Aluvathingal J."/>
            <person name="Nadendla S."/>
            <person name="Myers T."/>
            <person name="Yan Y."/>
            <person name="Sichtig H."/>
        </authorList>
    </citation>
    <scope>NUCLEOTIDE SEQUENCE [LARGE SCALE GENOMIC DNA]</scope>
    <source>
        <strain evidence="4 5">FDAARGOS_1161</strain>
    </source>
</reference>
<evidence type="ECO:0000256" key="1">
    <source>
        <dbReference type="SAM" id="SignalP"/>
    </source>
</evidence>
<evidence type="ECO:0000313" key="5">
    <source>
        <dbReference type="Proteomes" id="UP000595254"/>
    </source>
</evidence>